<evidence type="ECO:0000256" key="1">
    <source>
        <dbReference type="ARBA" id="ARBA00022679"/>
    </source>
</evidence>
<feature type="domain" description="Glycosyltransferase subfamily 4-like N-terminal" evidence="3">
    <location>
        <begin position="14"/>
        <end position="175"/>
    </location>
</feature>
<dbReference type="InterPro" id="IPR001296">
    <property type="entry name" value="Glyco_trans_1"/>
</dbReference>
<dbReference type="AlphaFoldDB" id="A0A0G0WPL5"/>
<comment type="caution">
    <text evidence="4">The sequence shown here is derived from an EMBL/GenBank/DDBJ whole genome shotgun (WGS) entry which is preliminary data.</text>
</comment>
<dbReference type="GO" id="GO:0016757">
    <property type="term" value="F:glycosyltransferase activity"/>
    <property type="evidence" value="ECO:0007669"/>
    <property type="project" value="InterPro"/>
</dbReference>
<dbReference type="CDD" id="cd03809">
    <property type="entry name" value="GT4_MtfB-like"/>
    <property type="match status" value="1"/>
</dbReference>
<dbReference type="EMBL" id="LCBN01000009">
    <property type="protein sequence ID" value="KKS14042.1"/>
    <property type="molecule type" value="Genomic_DNA"/>
</dbReference>
<dbReference type="PANTHER" id="PTHR46401:SF2">
    <property type="entry name" value="GLYCOSYLTRANSFERASE WBBK-RELATED"/>
    <property type="match status" value="1"/>
</dbReference>
<name>A0A0G0WPL5_9BACT</name>
<dbReference type="Pfam" id="PF00534">
    <property type="entry name" value="Glycos_transf_1"/>
    <property type="match status" value="1"/>
</dbReference>
<reference evidence="4 5" key="1">
    <citation type="journal article" date="2015" name="Nature">
        <title>rRNA introns, odd ribosomes, and small enigmatic genomes across a large radiation of phyla.</title>
        <authorList>
            <person name="Brown C.T."/>
            <person name="Hug L.A."/>
            <person name="Thomas B.C."/>
            <person name="Sharon I."/>
            <person name="Castelle C.J."/>
            <person name="Singh A."/>
            <person name="Wilkins M.J."/>
            <person name="Williams K.H."/>
            <person name="Banfield J.F."/>
        </authorList>
    </citation>
    <scope>NUCLEOTIDE SEQUENCE [LARGE SCALE GENOMIC DNA]</scope>
</reference>
<evidence type="ECO:0000259" key="2">
    <source>
        <dbReference type="Pfam" id="PF00534"/>
    </source>
</evidence>
<protein>
    <submittedName>
        <fullName evidence="4">Glycosyl transferase, group 1</fullName>
    </submittedName>
</protein>
<proteinExistence type="predicted"/>
<organism evidence="4 5">
    <name type="scientific">Candidatus Daviesbacteria bacterium GW2011_GWB1_41_5</name>
    <dbReference type="NCBI Taxonomy" id="1618429"/>
    <lineage>
        <taxon>Bacteria</taxon>
        <taxon>Candidatus Daviesiibacteriota</taxon>
    </lineage>
</organism>
<dbReference type="Proteomes" id="UP000034753">
    <property type="component" value="Unassembled WGS sequence"/>
</dbReference>
<dbReference type="PANTHER" id="PTHR46401">
    <property type="entry name" value="GLYCOSYLTRANSFERASE WBBK-RELATED"/>
    <property type="match status" value="1"/>
</dbReference>
<dbReference type="Gene3D" id="3.40.50.2000">
    <property type="entry name" value="Glycogen Phosphorylase B"/>
    <property type="match status" value="2"/>
</dbReference>
<feature type="domain" description="Glycosyl transferase family 1" evidence="2">
    <location>
        <begin position="184"/>
        <end position="342"/>
    </location>
</feature>
<dbReference type="GO" id="GO:0009103">
    <property type="term" value="P:lipopolysaccharide biosynthetic process"/>
    <property type="evidence" value="ECO:0007669"/>
    <property type="project" value="TreeGrafter"/>
</dbReference>
<evidence type="ECO:0000313" key="4">
    <source>
        <dbReference type="EMBL" id="KKS14042.1"/>
    </source>
</evidence>
<sequence length="364" mass="41585">MRIIIDARLWSESGIGRYVRNLIEGLQRADHQNEYYVLHLQDDFDKLVYRAENFHKILADFRWYTFSEQIKLPKIINSLKPDLIHFPHFNVPIFYKGKFVVTIHDLIHQHFQTRDASTHGPIIHTIKKIGYRKTFSHAVSGSSKIITPSNFVKEQLVNEWNVPEGKITITYEAVEDNFLRLAQKANGKITVKKPYLFYVGNAQPHKNLLILIKVFKKLKEKYQDLSLVLSGPPHKFWEDIKAVSHIGGVIFTGFVSDNELAGLYKNAKIFVMPSLEEGFGLPVLEAMAAGCPIASSNAGSLPEVGGNALLYFDPKNENDIAEKISQALDDKNLRNDLIKKGKIRYKQFSWQKLAEQTLGVYRSS</sequence>
<evidence type="ECO:0000313" key="5">
    <source>
        <dbReference type="Proteomes" id="UP000034753"/>
    </source>
</evidence>
<dbReference type="SUPFAM" id="SSF53756">
    <property type="entry name" value="UDP-Glycosyltransferase/glycogen phosphorylase"/>
    <property type="match status" value="1"/>
</dbReference>
<gene>
    <name evidence="4" type="ORF">UU67_C0009G0013</name>
</gene>
<evidence type="ECO:0000259" key="3">
    <source>
        <dbReference type="Pfam" id="PF13439"/>
    </source>
</evidence>
<accession>A0A0G0WPL5</accession>
<dbReference type="Pfam" id="PF13439">
    <property type="entry name" value="Glyco_transf_4"/>
    <property type="match status" value="1"/>
</dbReference>
<keyword evidence="1 4" id="KW-0808">Transferase</keyword>
<dbReference type="InterPro" id="IPR028098">
    <property type="entry name" value="Glyco_trans_4-like_N"/>
</dbReference>